<evidence type="ECO:0000259" key="13">
    <source>
        <dbReference type="Pfam" id="PF05196"/>
    </source>
</evidence>
<protein>
    <recommendedName>
        <fullName evidence="10">Midkine</fullName>
        <shortName evidence="10">MK</shortName>
    </recommendedName>
</protein>
<evidence type="ECO:0000259" key="12">
    <source>
        <dbReference type="Pfam" id="PF01091"/>
    </source>
</evidence>
<dbReference type="SMART" id="SM00193">
    <property type="entry name" value="PTN"/>
    <property type="match status" value="1"/>
</dbReference>
<reference evidence="14" key="2">
    <citation type="submission" date="2025-09" db="UniProtKB">
        <authorList>
            <consortium name="Ensembl"/>
        </authorList>
    </citation>
    <scope>IDENTIFICATION</scope>
</reference>
<evidence type="ECO:0000256" key="1">
    <source>
        <dbReference type="ARBA" id="ARBA00004613"/>
    </source>
</evidence>
<feature type="region of interest" description="Disordered" evidence="11">
    <location>
        <begin position="173"/>
        <end position="195"/>
    </location>
</feature>
<dbReference type="AlphaFoldDB" id="A0A3B3SP12"/>
<dbReference type="GO" id="GO:0008083">
    <property type="term" value="F:growth factor activity"/>
    <property type="evidence" value="ECO:0007669"/>
    <property type="project" value="UniProtKB-UniRule"/>
</dbReference>
<dbReference type="FunFam" id="2.30.90.10:FF:000001">
    <property type="entry name" value="Pleiotrophin"/>
    <property type="match status" value="1"/>
</dbReference>
<dbReference type="Gene3D" id="2.20.60.10">
    <property type="entry name" value="Pleiotrophin/Midkine, N-terminal domain"/>
    <property type="match status" value="1"/>
</dbReference>
<proteinExistence type="inferred from homology"/>
<dbReference type="SUPFAM" id="SSF57288">
    <property type="entry name" value="Midkine"/>
    <property type="match status" value="2"/>
</dbReference>
<keyword evidence="9 10" id="KW-0497">Mitogen</keyword>
<evidence type="ECO:0000256" key="9">
    <source>
        <dbReference type="ARBA" id="ARBA00023246"/>
    </source>
</evidence>
<evidence type="ECO:0000256" key="11">
    <source>
        <dbReference type="SAM" id="MobiDB-lite"/>
    </source>
</evidence>
<dbReference type="PANTHER" id="PTHR13850:SF2">
    <property type="entry name" value="MIDKINE"/>
    <property type="match status" value="1"/>
</dbReference>
<dbReference type="GeneTree" id="ENSGT00390000007640"/>
<feature type="domain" description="Pleiotrophin/Midkine C-terminal" evidence="12">
    <location>
        <begin position="129"/>
        <end position="193"/>
    </location>
</feature>
<comment type="function">
    <text evidence="10">Secreted protein that functions as cytokine and growth factor and mediates its signal through cell-surface proteoglycan and non-proteoglycan receptors. Regulates many processes like inflammatory response, cell proliferation, cell adhesion, cell growth, cell survival, tissue regeneration, cell differentiation and cell migration.</text>
</comment>
<keyword evidence="4 10" id="KW-0964">Secreted</keyword>
<evidence type="ECO:0000313" key="15">
    <source>
        <dbReference type="Proteomes" id="UP000261540"/>
    </source>
</evidence>
<keyword evidence="8 10" id="KW-1015">Disulfide bond</keyword>
<evidence type="ECO:0000256" key="4">
    <source>
        <dbReference type="ARBA" id="ARBA00022525"/>
    </source>
</evidence>
<evidence type="ECO:0000256" key="8">
    <source>
        <dbReference type="ARBA" id="ARBA00023157"/>
    </source>
</evidence>
<dbReference type="PANTHER" id="PTHR13850">
    <property type="entry name" value="PLEIOTROPHIN FAMILY MEMBER"/>
    <property type="match status" value="1"/>
</dbReference>
<sequence length="195" mass="21566">MSIFDQFRLVLRNKGLVCWLVWRTRVSSGSDGKLLIKVLQKHEIRLQEIKMHGLYSLFVSLLLALMVISTEAGKGKKGQKGASECTEWQYGSCVPNIGDCGTGMREGTCNLQVKKLKCHVPCGWKKDFGADCKYRFGSWGECDSTTGTKNRVGTLKKALYNAECLATREVSKPCHSANGKAKTKVKGKKGKGKEN</sequence>
<keyword evidence="15" id="KW-1185">Reference proteome</keyword>
<dbReference type="STRING" id="1676925.ENSPKIP00000032489"/>
<dbReference type="InterPro" id="IPR020089">
    <property type="entry name" value="PTN/MK_N_dom"/>
</dbReference>
<organism evidence="14 15">
    <name type="scientific">Paramormyrops kingsleyae</name>
    <dbReference type="NCBI Taxonomy" id="1676925"/>
    <lineage>
        <taxon>Eukaryota</taxon>
        <taxon>Metazoa</taxon>
        <taxon>Chordata</taxon>
        <taxon>Craniata</taxon>
        <taxon>Vertebrata</taxon>
        <taxon>Euteleostomi</taxon>
        <taxon>Actinopterygii</taxon>
        <taxon>Neopterygii</taxon>
        <taxon>Teleostei</taxon>
        <taxon>Osteoglossocephala</taxon>
        <taxon>Osteoglossomorpha</taxon>
        <taxon>Osteoglossiformes</taxon>
        <taxon>Mormyridae</taxon>
        <taxon>Paramormyrops</taxon>
    </lineage>
</organism>
<dbReference type="Ensembl" id="ENSPKIT00000013357.1">
    <property type="protein sequence ID" value="ENSPKIP00000032489.1"/>
    <property type="gene ID" value="ENSPKIG00000012563.1"/>
</dbReference>
<evidence type="ECO:0000313" key="14">
    <source>
        <dbReference type="Ensembl" id="ENSPKIP00000032489.1"/>
    </source>
</evidence>
<name>A0A3B3SP12_9TELE</name>
<dbReference type="GO" id="GO:0005576">
    <property type="term" value="C:extracellular region"/>
    <property type="evidence" value="ECO:0007669"/>
    <property type="project" value="UniProtKB-SubCell"/>
</dbReference>
<comment type="subcellular location">
    <subcellularLocation>
        <location evidence="1 10">Secreted</location>
    </subcellularLocation>
</comment>
<keyword evidence="6" id="KW-0732">Signal</keyword>
<dbReference type="InterPro" id="IPR000762">
    <property type="entry name" value="Midkine_heparin-bd_GF"/>
</dbReference>
<dbReference type="Pfam" id="PF05196">
    <property type="entry name" value="PTN_MK_N"/>
    <property type="match status" value="1"/>
</dbReference>
<dbReference type="GO" id="GO:0051781">
    <property type="term" value="P:positive regulation of cell division"/>
    <property type="evidence" value="ECO:0007669"/>
    <property type="project" value="UniProtKB-UniRule"/>
</dbReference>
<dbReference type="Pfam" id="PF01091">
    <property type="entry name" value="PTN_MK_C"/>
    <property type="match status" value="1"/>
</dbReference>
<accession>A0A3B3SP12</accession>
<dbReference type="Proteomes" id="UP000261540">
    <property type="component" value="Unplaced"/>
</dbReference>
<evidence type="ECO:0000256" key="7">
    <source>
        <dbReference type="ARBA" id="ARBA00023030"/>
    </source>
</evidence>
<keyword evidence="7 10" id="KW-0339">Growth factor</keyword>
<evidence type="ECO:0000256" key="5">
    <source>
        <dbReference type="ARBA" id="ARBA00022674"/>
    </source>
</evidence>
<evidence type="ECO:0000256" key="2">
    <source>
        <dbReference type="ARBA" id="ARBA00005403"/>
    </source>
</evidence>
<comment type="similarity">
    <text evidence="2 10">Belongs to the pleiotrophin family.</text>
</comment>
<evidence type="ECO:0000256" key="6">
    <source>
        <dbReference type="ARBA" id="ARBA00022729"/>
    </source>
</evidence>
<dbReference type="InterPro" id="IPR020091">
    <property type="entry name" value="PTN/MK_diS_sf"/>
</dbReference>
<dbReference type="InterPro" id="IPR020090">
    <property type="entry name" value="PTN/MK_C_dom"/>
</dbReference>
<feature type="compositionally biased region" description="Basic residues" evidence="11">
    <location>
        <begin position="181"/>
        <end position="195"/>
    </location>
</feature>
<dbReference type="Gene3D" id="2.30.90.10">
    <property type="entry name" value="Heparin-binding Growth Factor, Midkine, Chain A- C-terminal Domain"/>
    <property type="match status" value="1"/>
</dbReference>
<dbReference type="InterPro" id="IPR038130">
    <property type="entry name" value="PTN/MK_C_dom_sf"/>
</dbReference>
<evidence type="ECO:0000256" key="10">
    <source>
        <dbReference type="RuleBase" id="RU369117"/>
    </source>
</evidence>
<keyword evidence="3" id="KW-0217">Developmental protein</keyword>
<dbReference type="PRINTS" id="PR00269">
    <property type="entry name" value="PTNMIDKINE"/>
</dbReference>
<keyword evidence="5 10" id="KW-0358">Heparin-binding</keyword>
<evidence type="ECO:0000256" key="3">
    <source>
        <dbReference type="ARBA" id="ARBA00022473"/>
    </source>
</evidence>
<reference evidence="14" key="1">
    <citation type="submission" date="2025-08" db="UniProtKB">
        <authorList>
            <consortium name="Ensembl"/>
        </authorList>
    </citation>
    <scope>IDENTIFICATION</scope>
</reference>
<feature type="domain" description="Pleiotrophin/Midkine N-terminal" evidence="13">
    <location>
        <begin position="75"/>
        <end position="128"/>
    </location>
</feature>
<dbReference type="InterPro" id="IPR037122">
    <property type="entry name" value="PTN/MK_N_dom_sf"/>
</dbReference>
<dbReference type="GO" id="GO:0008201">
    <property type="term" value="F:heparin binding"/>
    <property type="evidence" value="ECO:0007669"/>
    <property type="project" value="UniProtKB-UniRule"/>
</dbReference>